<protein>
    <submittedName>
        <fullName evidence="1">Uncharacterized protein</fullName>
    </submittedName>
</protein>
<dbReference type="Proteomes" id="UP000232145">
    <property type="component" value="Unassembled WGS sequence"/>
</dbReference>
<evidence type="ECO:0000313" key="2">
    <source>
        <dbReference type="Proteomes" id="UP000232145"/>
    </source>
</evidence>
<name>A0A2N0AI63_9LEPT</name>
<keyword evidence="2" id="KW-1185">Reference proteome</keyword>
<dbReference type="EMBL" id="NPDX01000004">
    <property type="protein sequence ID" value="PJZ83996.1"/>
    <property type="molecule type" value="Genomic_DNA"/>
</dbReference>
<evidence type="ECO:0000313" key="1">
    <source>
        <dbReference type="EMBL" id="PJZ83996.1"/>
    </source>
</evidence>
<sequence>MTTESNLIKTYRARLYLLRGETEPPRLLHGCIFPWDVLPEYLNRVTSIELETSFKGLGTVYRLDFAINEENAEDFFLNIRNKSLGNFSFLNVSKVSENSLLSWKFPETHQLFSDVFLEKENGINLIREHRSWQNLVIQGSARADILLELNKDPFFQVEDHVFQELNSFFKDEIGFDLFIGQMSELYPKGEEWKRLGNLEWIKYIGQQKENKFYSIEITKENVIRFILKPEVSEKAFIAVSFQVSNFALMHSHGMKTCRRSEDNEFVIEFPLGNRDYCQGYYQIFEGHSNDSFKMIIEDRIQYVREINIGMGFGVGLPDLKVPKSSGNKFLSELGSESHGSRNVKQKLLESPIVVKARETDDMFSHLQKYEELLYKKRKKDSKAYSKFFSGDASDKLEFALFMKNLTSSNESKKPSAIYVMDPFINEEVVSSLMVHQNIPVHVILNSSQSRIPMEGDENPNIGAVLIQRIVSKCLEYTHTISFGSTIVDINKSNNQRSFHDRYIFIQYSDSEETLDGYLLSSSLSSYFAGTPTSLSKLNSETTVEVIQYIKALMAGHSSVKKWIEGEIDLDVIEVWPKVYKEKVSESETLLSQKYKDCLELGKRLLEKFGISIFFEVEEERIGEKLKYKPKFDSETECDFTSLSENLDQISEQELFNIFGVLNLFLVHTPYRSESKFERSVFETFLSKENVKTKFREYIQNLKIMEKPIGIKEEIVSYDQLSKIIHIFSVRTGLPHEWLNELASLYQDGGLHFDLTMMVLKGYLSTDPQFVVKILEEHFEKVGFFNKLKNFNSEIDMRQIEIPARLGQLLPQNLIHEVKLGKVGEFVSALIGSNCPWIHQLGILAYYIYSTDVLNSITHEGYRKELEESLEMQLDLKEEESISLNVSLFKKMIQIKNSNWGTEYVSSNIYGRSKNTIIELVNNTQSDQMAGKIAFFLLNHRNSLKELALVLKELESFLDPILVDQVRGEIIKEIIITKLSEKNDERKMKNKRYFVYSEEELLGFVSSLSDKTIFRDWLSKQVLDFRKKAIMLLNDPFILKKDSGAVHKRVEGLAWCVFFMEVFEIENSVIDEIDKLASENFTKSQHTYFNWPPFQLLDEMRKGVLL</sequence>
<reference evidence="1 2" key="1">
    <citation type="submission" date="2017-07" db="EMBL/GenBank/DDBJ databases">
        <title>Leptospira spp. isolated from tropical soils.</title>
        <authorList>
            <person name="Thibeaux R."/>
            <person name="Iraola G."/>
            <person name="Ferres I."/>
            <person name="Bierque E."/>
            <person name="Girault D."/>
            <person name="Soupe-Gilbert M.-E."/>
            <person name="Picardeau M."/>
            <person name="Goarant C."/>
        </authorList>
    </citation>
    <scope>NUCLEOTIDE SEQUENCE [LARGE SCALE GENOMIC DNA]</scope>
    <source>
        <strain evidence="1 2">FH2-B-A1</strain>
    </source>
</reference>
<organism evidence="1 2">
    <name type="scientific">Leptospira harrisiae</name>
    <dbReference type="NCBI Taxonomy" id="2023189"/>
    <lineage>
        <taxon>Bacteria</taxon>
        <taxon>Pseudomonadati</taxon>
        <taxon>Spirochaetota</taxon>
        <taxon>Spirochaetia</taxon>
        <taxon>Leptospirales</taxon>
        <taxon>Leptospiraceae</taxon>
        <taxon>Leptospira</taxon>
    </lineage>
</organism>
<dbReference type="NCBIfam" id="NF040700">
    <property type="entry name" value="VPA1262_N_dom"/>
    <property type="match status" value="1"/>
</dbReference>
<proteinExistence type="predicted"/>
<gene>
    <name evidence="1" type="ORF">CH364_14705</name>
</gene>
<dbReference type="NCBIfam" id="NF040699">
    <property type="entry name" value="VPA1262_fam"/>
    <property type="match status" value="1"/>
</dbReference>
<comment type="caution">
    <text evidence="1">The sequence shown here is derived from an EMBL/GenBank/DDBJ whole genome shotgun (WGS) entry which is preliminary data.</text>
</comment>
<dbReference type="RefSeq" id="WP_100744202.1">
    <property type="nucleotide sequence ID" value="NZ_NPDW01000002.1"/>
</dbReference>
<accession>A0A2N0AI63</accession>
<dbReference type="AlphaFoldDB" id="A0A2N0AI63"/>